<dbReference type="CDD" id="cd01286">
    <property type="entry name" value="deoxycytidylate_deaminase"/>
    <property type="match status" value="2"/>
</dbReference>
<feature type="domain" description="CMP/dCMP-type deaminase" evidence="10">
    <location>
        <begin position="48"/>
        <end position="178"/>
    </location>
</feature>
<comment type="caution">
    <text evidence="11">The sequence shown here is derived from an EMBL/GenBank/DDBJ whole genome shotgun (WGS) entry which is preliminary data.</text>
</comment>
<organism evidence="11 12">
    <name type="scientific">Seminavis robusta</name>
    <dbReference type="NCBI Taxonomy" id="568900"/>
    <lineage>
        <taxon>Eukaryota</taxon>
        <taxon>Sar</taxon>
        <taxon>Stramenopiles</taxon>
        <taxon>Ochrophyta</taxon>
        <taxon>Bacillariophyta</taxon>
        <taxon>Bacillariophyceae</taxon>
        <taxon>Bacillariophycidae</taxon>
        <taxon>Naviculales</taxon>
        <taxon>Naviculaceae</taxon>
        <taxon>Seminavis</taxon>
    </lineage>
</organism>
<evidence type="ECO:0000256" key="9">
    <source>
        <dbReference type="SAM" id="MobiDB-lite"/>
    </source>
</evidence>
<feature type="region of interest" description="Disordered" evidence="9">
    <location>
        <begin position="198"/>
        <end position="241"/>
    </location>
</feature>
<dbReference type="EMBL" id="CAICTM010002505">
    <property type="protein sequence ID" value="CAB9529455.1"/>
    <property type="molecule type" value="Genomic_DNA"/>
</dbReference>
<dbReference type="PANTHER" id="PTHR11086">
    <property type="entry name" value="DEOXYCYTIDYLATE DEAMINASE-RELATED"/>
    <property type="match status" value="1"/>
</dbReference>
<dbReference type="InterPro" id="IPR015517">
    <property type="entry name" value="dCMP_deaminase-rel"/>
</dbReference>
<dbReference type="Proteomes" id="UP001153069">
    <property type="component" value="Unassembled WGS sequence"/>
</dbReference>
<reference evidence="11" key="1">
    <citation type="submission" date="2020-06" db="EMBL/GenBank/DDBJ databases">
        <authorList>
            <consortium name="Plant Systems Biology data submission"/>
        </authorList>
    </citation>
    <scope>NUCLEOTIDE SEQUENCE</scope>
    <source>
        <strain evidence="11">D6</strain>
    </source>
</reference>
<evidence type="ECO:0000256" key="7">
    <source>
        <dbReference type="ARBA" id="ARBA00038938"/>
    </source>
</evidence>
<dbReference type="AlphaFoldDB" id="A0A9N8F003"/>
<evidence type="ECO:0000313" key="11">
    <source>
        <dbReference type="EMBL" id="CAB9529455.1"/>
    </source>
</evidence>
<dbReference type="Pfam" id="PF00383">
    <property type="entry name" value="dCMP_cyt_deam_1"/>
    <property type="match status" value="2"/>
</dbReference>
<dbReference type="SUPFAM" id="SSF53927">
    <property type="entry name" value="Cytidine deaminase-like"/>
    <property type="match status" value="2"/>
</dbReference>
<dbReference type="EC" id="3.5.4.12" evidence="7"/>
<dbReference type="InterPro" id="IPR002125">
    <property type="entry name" value="CMP_dCMP_dom"/>
</dbReference>
<protein>
    <recommendedName>
        <fullName evidence="8">dCMP deaminase</fullName>
        <ecNumber evidence="7">3.5.4.12</ecNumber>
    </recommendedName>
    <alternativeName>
        <fullName evidence="8">dCMP deaminase</fullName>
    </alternativeName>
</protein>
<evidence type="ECO:0000256" key="5">
    <source>
        <dbReference type="ARBA" id="ARBA00022801"/>
    </source>
</evidence>
<evidence type="ECO:0000256" key="1">
    <source>
        <dbReference type="ARBA" id="ARBA00001947"/>
    </source>
</evidence>
<feature type="domain" description="CMP/dCMP-type deaminase" evidence="10">
    <location>
        <begin position="276"/>
        <end position="409"/>
    </location>
</feature>
<dbReference type="InterPro" id="IPR035105">
    <property type="entry name" value="Deoxycytidylate_deaminase_dom"/>
</dbReference>
<dbReference type="FunFam" id="3.40.140.10:FF:000021">
    <property type="entry name" value="Deoxycytidylate deaminase"/>
    <property type="match status" value="2"/>
</dbReference>
<proteinExistence type="inferred from homology"/>
<keyword evidence="5" id="KW-0378">Hydrolase</keyword>
<comment type="cofactor">
    <cofactor evidence="1">
        <name>Zn(2+)</name>
        <dbReference type="ChEBI" id="CHEBI:29105"/>
    </cofactor>
</comment>
<keyword evidence="12" id="KW-1185">Reference proteome</keyword>
<dbReference type="GO" id="GO:0005737">
    <property type="term" value="C:cytoplasm"/>
    <property type="evidence" value="ECO:0007669"/>
    <property type="project" value="TreeGrafter"/>
</dbReference>
<evidence type="ECO:0000256" key="8">
    <source>
        <dbReference type="ARBA" id="ARBA00041763"/>
    </source>
</evidence>
<dbReference type="PANTHER" id="PTHR11086:SF18">
    <property type="entry name" value="DEOXYCYTIDYLATE DEAMINASE"/>
    <property type="match status" value="1"/>
</dbReference>
<evidence type="ECO:0000256" key="3">
    <source>
        <dbReference type="ARBA" id="ARBA00022723"/>
    </source>
</evidence>
<dbReference type="GO" id="GO:0004132">
    <property type="term" value="F:dCMP deaminase activity"/>
    <property type="evidence" value="ECO:0007669"/>
    <property type="project" value="UniProtKB-EC"/>
</dbReference>
<dbReference type="PROSITE" id="PS00903">
    <property type="entry name" value="CYT_DCMP_DEAMINASES_1"/>
    <property type="match status" value="2"/>
</dbReference>
<keyword evidence="6" id="KW-0862">Zinc</keyword>
<sequence>MTDTPRATSTTTTCTTTISTHHRQLLLEEAQYDCCAPNATTKRSGYLGWDDYFMSVAALSAQRSKDPNHPTGAAIVDADKRVIGIGYNGFPRNCSDDLLPWQDSTQFLHSPQAYECHAEVNAILNKCSADVAGASIYVKHFPCNECAKMIAQSRIREVVYIRDDHHEEDIYKASRIILLMSGVKLRQYQPTVQTVQLLIPKEEEEPSASDEEKSNTSTSSPRSVLPQDNDDNNHSQQSKQLLLQQREQLEEEHRALLQKEAHWTAAVSQKRTNYLSWDDYFMAMAFLTAQRSKDPNTQVGACIVASSDQRIVAVGYNGFPRHCSDDALPWARHSPDSVLLHTKYPYVCHAEVNAILNKGSANLQGTTLYVALFPCNECAKMIIQAGIRQVVYLQDKYHDTDGCKASRILFRMAGVKLRRHVPAVERIDIEL</sequence>
<comment type="similarity">
    <text evidence="2">Belongs to the cytidine and deoxycytidylate deaminase family.</text>
</comment>
<evidence type="ECO:0000256" key="6">
    <source>
        <dbReference type="ARBA" id="ARBA00022833"/>
    </source>
</evidence>
<dbReference type="InterPro" id="IPR016193">
    <property type="entry name" value="Cytidine_deaminase-like"/>
</dbReference>
<dbReference type="GO" id="GO:0009165">
    <property type="term" value="P:nucleotide biosynthetic process"/>
    <property type="evidence" value="ECO:0007669"/>
    <property type="project" value="UniProtKB-KW"/>
</dbReference>
<gene>
    <name evidence="11" type="ORF">SEMRO_2507_G329720.1</name>
</gene>
<accession>A0A9N8F003</accession>
<evidence type="ECO:0000256" key="2">
    <source>
        <dbReference type="ARBA" id="ARBA00006576"/>
    </source>
</evidence>
<dbReference type="Gene3D" id="3.40.140.10">
    <property type="entry name" value="Cytidine Deaminase, domain 2"/>
    <property type="match status" value="2"/>
</dbReference>
<keyword evidence="4" id="KW-0545">Nucleotide biosynthesis</keyword>
<name>A0A9N8F003_9STRA</name>
<dbReference type="PROSITE" id="PS51747">
    <property type="entry name" value="CYT_DCMP_DEAMINASES_2"/>
    <property type="match status" value="2"/>
</dbReference>
<dbReference type="GO" id="GO:0008270">
    <property type="term" value="F:zinc ion binding"/>
    <property type="evidence" value="ECO:0007669"/>
    <property type="project" value="InterPro"/>
</dbReference>
<keyword evidence="3" id="KW-0479">Metal-binding</keyword>
<evidence type="ECO:0000313" key="12">
    <source>
        <dbReference type="Proteomes" id="UP001153069"/>
    </source>
</evidence>
<dbReference type="InterPro" id="IPR016192">
    <property type="entry name" value="APOBEC/CMP_deaminase_Zn-bd"/>
</dbReference>
<evidence type="ECO:0000259" key="10">
    <source>
        <dbReference type="PROSITE" id="PS51747"/>
    </source>
</evidence>
<evidence type="ECO:0000256" key="4">
    <source>
        <dbReference type="ARBA" id="ARBA00022727"/>
    </source>
</evidence>
<dbReference type="OrthoDB" id="6710946at2759"/>